<dbReference type="Gene3D" id="3.40.630.30">
    <property type="match status" value="1"/>
</dbReference>
<proteinExistence type="predicted"/>
<organism evidence="4 5">
    <name type="scientific">Acidovorax facilis</name>
    <dbReference type="NCBI Taxonomy" id="12917"/>
    <lineage>
        <taxon>Bacteria</taxon>
        <taxon>Pseudomonadati</taxon>
        <taxon>Pseudomonadota</taxon>
        <taxon>Betaproteobacteria</taxon>
        <taxon>Burkholderiales</taxon>
        <taxon>Comamonadaceae</taxon>
        <taxon>Acidovorax</taxon>
    </lineage>
</organism>
<gene>
    <name evidence="4" type="ORF">ACFOW3_01885</name>
</gene>
<dbReference type="PANTHER" id="PTHR43877:SF5">
    <property type="entry name" value="BLL8307 PROTEIN"/>
    <property type="match status" value="1"/>
</dbReference>
<protein>
    <submittedName>
        <fullName evidence="4">GNAT family N-acetyltransferase</fullName>
        <ecNumber evidence="4">2.3.-.-</ecNumber>
    </submittedName>
</protein>
<evidence type="ECO:0000313" key="4">
    <source>
        <dbReference type="EMBL" id="MFC3933365.1"/>
    </source>
</evidence>
<keyword evidence="2 4" id="KW-0012">Acyltransferase</keyword>
<keyword evidence="5" id="KW-1185">Reference proteome</keyword>
<sequence>MSAVLQDLMIRLDDLSDPRIEAFMQEHLVDMRAVSPPESVHALDMDQLRQPNIAFWSAWLTGADGDMLVGTGALKRLDAGHAELKSMRTSTRHRGQGIARQLLNHLLQEARARGFARVSLETGTQPFFEPARQLYLQKGFVECGPFADYCLDPYSFFMTRTL</sequence>
<name>A0ABV8D4V5_9BURK</name>
<dbReference type="Pfam" id="PF00583">
    <property type="entry name" value="Acetyltransf_1"/>
    <property type="match status" value="1"/>
</dbReference>
<dbReference type="InterPro" id="IPR016181">
    <property type="entry name" value="Acyl_CoA_acyltransferase"/>
</dbReference>
<reference evidence="5" key="1">
    <citation type="journal article" date="2019" name="Int. J. Syst. Evol. Microbiol.">
        <title>The Global Catalogue of Microorganisms (GCM) 10K type strain sequencing project: providing services to taxonomists for standard genome sequencing and annotation.</title>
        <authorList>
            <consortium name="The Broad Institute Genomics Platform"/>
            <consortium name="The Broad Institute Genome Sequencing Center for Infectious Disease"/>
            <person name="Wu L."/>
            <person name="Ma J."/>
        </authorList>
    </citation>
    <scope>NUCLEOTIDE SEQUENCE [LARGE SCALE GENOMIC DNA]</scope>
    <source>
        <strain evidence="5">CCUG 2113</strain>
    </source>
</reference>
<keyword evidence="1 4" id="KW-0808">Transferase</keyword>
<accession>A0ABV8D4V5</accession>
<dbReference type="Proteomes" id="UP001595693">
    <property type="component" value="Unassembled WGS sequence"/>
</dbReference>
<dbReference type="RefSeq" id="WP_055399020.1">
    <property type="nucleotide sequence ID" value="NZ_JAMXAX010000001.1"/>
</dbReference>
<dbReference type="InterPro" id="IPR050832">
    <property type="entry name" value="Bact_Acetyltransf"/>
</dbReference>
<dbReference type="InterPro" id="IPR000182">
    <property type="entry name" value="GNAT_dom"/>
</dbReference>
<dbReference type="EMBL" id="JBHSAJ010000002">
    <property type="protein sequence ID" value="MFC3933365.1"/>
    <property type="molecule type" value="Genomic_DNA"/>
</dbReference>
<evidence type="ECO:0000313" key="5">
    <source>
        <dbReference type="Proteomes" id="UP001595693"/>
    </source>
</evidence>
<evidence type="ECO:0000256" key="2">
    <source>
        <dbReference type="ARBA" id="ARBA00023315"/>
    </source>
</evidence>
<comment type="caution">
    <text evidence="4">The sequence shown here is derived from an EMBL/GenBank/DDBJ whole genome shotgun (WGS) entry which is preliminary data.</text>
</comment>
<dbReference type="CDD" id="cd04301">
    <property type="entry name" value="NAT_SF"/>
    <property type="match status" value="1"/>
</dbReference>
<dbReference type="PROSITE" id="PS51186">
    <property type="entry name" value="GNAT"/>
    <property type="match status" value="1"/>
</dbReference>
<evidence type="ECO:0000256" key="1">
    <source>
        <dbReference type="ARBA" id="ARBA00022679"/>
    </source>
</evidence>
<dbReference type="GO" id="GO:0016746">
    <property type="term" value="F:acyltransferase activity"/>
    <property type="evidence" value="ECO:0007669"/>
    <property type="project" value="UniProtKB-KW"/>
</dbReference>
<evidence type="ECO:0000259" key="3">
    <source>
        <dbReference type="PROSITE" id="PS51186"/>
    </source>
</evidence>
<dbReference type="SUPFAM" id="SSF55729">
    <property type="entry name" value="Acyl-CoA N-acyltransferases (Nat)"/>
    <property type="match status" value="1"/>
</dbReference>
<dbReference type="PANTHER" id="PTHR43877">
    <property type="entry name" value="AMINOALKYLPHOSPHONATE N-ACETYLTRANSFERASE-RELATED-RELATED"/>
    <property type="match status" value="1"/>
</dbReference>
<dbReference type="EC" id="2.3.-.-" evidence="4"/>
<feature type="domain" description="N-acetyltransferase" evidence="3">
    <location>
        <begin position="10"/>
        <end position="162"/>
    </location>
</feature>